<sequence length="86" mass="8860">MPALDRADARGPGTLRTRSFATLLAVSLALGVFFGSTQVSVSAFADVHHAAGAAGFPYGLMSAASWRPVWPTGGTTGTPRPRTDCP</sequence>
<name>A0ABY9HW24_9ACTN</name>
<keyword evidence="2" id="KW-1185">Reference proteome</keyword>
<evidence type="ECO:0000313" key="1">
    <source>
        <dbReference type="EMBL" id="WLQ38755.1"/>
    </source>
</evidence>
<gene>
    <name evidence="1" type="ORF">P8A22_01035</name>
</gene>
<dbReference type="EMBL" id="CP120992">
    <property type="protein sequence ID" value="WLQ38755.1"/>
    <property type="molecule type" value="Genomic_DNA"/>
</dbReference>
<reference evidence="1 2" key="1">
    <citation type="submission" date="2023-03" db="EMBL/GenBank/DDBJ databases">
        <title>Isolation and description of six Streptomyces strains from soil environments, able to metabolize different microbial glucans.</title>
        <authorList>
            <person name="Widen T."/>
            <person name="Larsbrink J."/>
        </authorList>
    </citation>
    <scope>NUCLEOTIDE SEQUENCE [LARGE SCALE GENOMIC DNA]</scope>
    <source>
        <strain evidence="1 2">Mut2</strain>
    </source>
</reference>
<organism evidence="1 2">
    <name type="scientific">Streptomyces laculatispora</name>
    <dbReference type="NCBI Taxonomy" id="887464"/>
    <lineage>
        <taxon>Bacteria</taxon>
        <taxon>Bacillati</taxon>
        <taxon>Actinomycetota</taxon>
        <taxon>Actinomycetes</taxon>
        <taxon>Kitasatosporales</taxon>
        <taxon>Streptomycetaceae</taxon>
        <taxon>Streptomyces</taxon>
    </lineage>
</organism>
<dbReference type="Proteomes" id="UP001229952">
    <property type="component" value="Chromosome"/>
</dbReference>
<proteinExistence type="predicted"/>
<evidence type="ECO:0000313" key="2">
    <source>
        <dbReference type="Proteomes" id="UP001229952"/>
    </source>
</evidence>
<protein>
    <submittedName>
        <fullName evidence="1">Uncharacterized protein</fullName>
    </submittedName>
</protein>
<dbReference type="RefSeq" id="WP_306085444.1">
    <property type="nucleotide sequence ID" value="NZ_CP120992.1"/>
</dbReference>
<accession>A0ABY9HW24</accession>